<dbReference type="Proteomes" id="UP000244937">
    <property type="component" value="Chromosome"/>
</dbReference>
<reference evidence="1 2" key="1">
    <citation type="submission" date="2018-05" db="EMBL/GenBank/DDBJ databases">
        <title>Genome sequencing of Flavobacterium sp. HYN0049.</title>
        <authorList>
            <person name="Yi H."/>
            <person name="Baek C."/>
        </authorList>
    </citation>
    <scope>NUCLEOTIDE SEQUENCE [LARGE SCALE GENOMIC DNA]</scope>
    <source>
        <strain evidence="1 2">HYN0049</strain>
    </source>
</reference>
<dbReference type="AlphaFoldDB" id="A0A2S1SHK0"/>
<accession>A0A2S1SHK0</accession>
<dbReference type="OrthoDB" id="1495407at2"/>
<proteinExistence type="predicted"/>
<dbReference type="RefSeq" id="WP_108903672.1">
    <property type="nucleotide sequence ID" value="NZ_CP029187.1"/>
</dbReference>
<name>A0A2S1SHK0_9FLAO</name>
<dbReference type="KEGG" id="fpal:HYN49_08235"/>
<gene>
    <name evidence="1" type="ORF">HYN49_08235</name>
</gene>
<evidence type="ECO:0000313" key="2">
    <source>
        <dbReference type="Proteomes" id="UP000244937"/>
    </source>
</evidence>
<protein>
    <submittedName>
        <fullName evidence="1">Uncharacterized protein</fullName>
    </submittedName>
</protein>
<organism evidence="1 2">
    <name type="scientific">Flavobacterium pallidum</name>
    <dbReference type="NCBI Taxonomy" id="2172098"/>
    <lineage>
        <taxon>Bacteria</taxon>
        <taxon>Pseudomonadati</taxon>
        <taxon>Bacteroidota</taxon>
        <taxon>Flavobacteriia</taxon>
        <taxon>Flavobacteriales</taxon>
        <taxon>Flavobacteriaceae</taxon>
        <taxon>Flavobacterium</taxon>
    </lineage>
</organism>
<sequence>MITVRLIESNGYDAPRLLKLHASLAIISNVMNSPAFMDAIFDARFHFRRSFSRWIDKPYSNETVYAMLMRATEATGNTGSYTMELHLNLIDGSNGSVKGYGIPNSPEIYTYKARFDEMTTSEMANHIVHEWTHKLGFTHAEYPMPLGKRNMSVPYFTGNIVEILADTYFPLQKLNNYK</sequence>
<evidence type="ECO:0000313" key="1">
    <source>
        <dbReference type="EMBL" id="AWI25888.1"/>
    </source>
</evidence>
<dbReference type="EMBL" id="CP029187">
    <property type="protein sequence ID" value="AWI25888.1"/>
    <property type="molecule type" value="Genomic_DNA"/>
</dbReference>
<keyword evidence="2" id="KW-1185">Reference proteome</keyword>